<comment type="caution">
    <text evidence="1">The sequence shown here is derived from an EMBL/GenBank/DDBJ whole genome shotgun (WGS) entry which is preliminary data.</text>
</comment>
<organism evidence="1 2">
    <name type="scientific">Falsiroseomonas bella</name>
    <dbReference type="NCBI Taxonomy" id="2184016"/>
    <lineage>
        <taxon>Bacteria</taxon>
        <taxon>Pseudomonadati</taxon>
        <taxon>Pseudomonadota</taxon>
        <taxon>Alphaproteobacteria</taxon>
        <taxon>Acetobacterales</taxon>
        <taxon>Roseomonadaceae</taxon>
        <taxon>Falsiroseomonas</taxon>
    </lineage>
</organism>
<dbReference type="RefSeq" id="WP_109872998.1">
    <property type="nucleotide sequence ID" value="NZ_QGNA01000006.1"/>
</dbReference>
<dbReference type="AlphaFoldDB" id="A0A317F957"/>
<keyword evidence="2" id="KW-1185">Reference proteome</keyword>
<dbReference type="Proteomes" id="UP000245765">
    <property type="component" value="Unassembled WGS sequence"/>
</dbReference>
<accession>A0A317F957</accession>
<evidence type="ECO:0000313" key="1">
    <source>
        <dbReference type="EMBL" id="PWS34547.1"/>
    </source>
</evidence>
<protein>
    <submittedName>
        <fullName evidence="1">Uncharacterized protein</fullName>
    </submittedName>
</protein>
<reference evidence="2" key="1">
    <citation type="submission" date="2018-05" db="EMBL/GenBank/DDBJ databases">
        <authorList>
            <person name="Du Z."/>
            <person name="Wang X."/>
        </authorList>
    </citation>
    <scope>NUCLEOTIDE SEQUENCE [LARGE SCALE GENOMIC DNA]</scope>
    <source>
        <strain evidence="2">CQN31</strain>
    </source>
</reference>
<dbReference type="OrthoDB" id="564699at2"/>
<dbReference type="EMBL" id="QGNA01000006">
    <property type="protein sequence ID" value="PWS34547.1"/>
    <property type="molecule type" value="Genomic_DNA"/>
</dbReference>
<name>A0A317F957_9PROT</name>
<gene>
    <name evidence="1" type="ORF">DFH01_23680</name>
</gene>
<proteinExistence type="predicted"/>
<evidence type="ECO:0000313" key="2">
    <source>
        <dbReference type="Proteomes" id="UP000245765"/>
    </source>
</evidence>
<sequence length="312" mass="31440">MTTPNLAIPLIVASQSQKEVTANAAFTALDRAITATFVADVAAGNVTLTAAQYREALGVRVINATVPGRAVTLPPVERYALISVDGATSTEDVTVQRGTATVVVPAGGAALVRTDGTADGLAAILQGADGAAGAENFLTLTDTPDTFAGQALRLLRVNGDEDGLEFFEFAGGGAETFLDLTDTPGTYAGQAGRAVVVNAGATGLGFGIPATPIVTHTDSTLAPVLAQAGHWFRCTNACTITLPSDATAAFPLGTSLTFSQASTGALIFAAGSGATVNVAPTHLASTAVQHAVVQATKLTANTWVLFGNLELA</sequence>